<sequence length="904" mass="101626">MTKVQKTLWVTGVQPIEVNGSRYIPTTLRYGKDGEISFGLPASKVTSGILNNNFKIDLGDISPGSPSRKLFPTESGVEKSAYELSKDFIEGSLTAIERELNPNNSPKISAKIIVAEPLNFQLQENYKAWVQNYRGNIRRILSRYEEVEFLPEPFAVYQYYRYGQRIPHLQENAKHIALVLDFGGGTFDGCIIESTNKGDISLSGKHSKPLGADSVPKGGFYINQCLAEYLIKRNIDPRTKADAESCIKNHQRIRSGELQIESLSPKKQTFIKNFRRLIQECEQYKIDLVFSIKNWSLNSEAYERISISLPKDPFAEDPWIQDELFGHQLRNIFVEKIWNQHLHKVIRKVFKAAEPELVGKEITTTLISGGSSNIRWLLELLIRDFESELSGAEPIPISQSFQEVVATGLAIECARRYYEDESEFVGVTYNPIRLKLNPDGKGFEDKKIFQSVGDKVDMKGAKPMDLMPSALALNNFINQPLQWKIRLNSPPKNHLSYIFSKPSESGEDDVYNVESQIIHTRDNKHFDSSLTVQLTVSEDGTAKPTFIYKQPNPDYGVEGNIVEGKAFAIDMTAPTNRSGSSSNYIGYDFGTSCSAICMITEDQVKVTKFRAARSSWLGLSDSLSLLPYPIAYPLRKYLDVKNSNQSTSVAREAFEAGLAFLAYCTAAESLAAAPSEKFLKSFQHRSMGPLKDLLERSLEHGGSSLSFCAELLKNFPKHLEHFNKAILDFTQHKHEKLADDAFDSHSHLVLMVNLCLDVVRGKKFGYVSETRPTPFKMGTHQGLFKVANDIQPFIETVGFSSKTQLAREFPILLDPESETGLSLFPFIFWSADSEIPSGFECFWLDKPADKHSECGFVKPCSRKKEILASAINPDLGDAIDDMIKNGRLQIGKFDIKIDPPLNDV</sequence>
<evidence type="ECO:0000313" key="2">
    <source>
        <dbReference type="Proteomes" id="UP001207294"/>
    </source>
</evidence>
<proteinExistence type="predicted"/>
<protein>
    <recommendedName>
        <fullName evidence="3">Molecular chaperone</fullName>
    </recommendedName>
</protein>
<dbReference type="Gene3D" id="3.30.420.40">
    <property type="match status" value="2"/>
</dbReference>
<dbReference type="RefSeq" id="WP_206402748.1">
    <property type="nucleotide sequence ID" value="NZ_JAFGZD010000016.1"/>
</dbReference>
<dbReference type="InterPro" id="IPR043129">
    <property type="entry name" value="ATPase_NBD"/>
</dbReference>
<dbReference type="Gene3D" id="3.90.640.10">
    <property type="entry name" value="Actin, Chain A, domain 4"/>
    <property type="match status" value="1"/>
</dbReference>
<gene>
    <name evidence="1" type="ORF">OH718_17830</name>
</gene>
<evidence type="ECO:0000313" key="1">
    <source>
        <dbReference type="EMBL" id="MCV4378463.1"/>
    </source>
</evidence>
<dbReference type="EMBL" id="JAOXML010000015">
    <property type="protein sequence ID" value="MCV4378463.1"/>
    <property type="molecule type" value="Genomic_DNA"/>
</dbReference>
<organism evidence="1 2">
    <name type="scientific">Pseudomonas capsici</name>
    <dbReference type="NCBI Taxonomy" id="2810614"/>
    <lineage>
        <taxon>Bacteria</taxon>
        <taxon>Pseudomonadati</taxon>
        <taxon>Pseudomonadota</taxon>
        <taxon>Gammaproteobacteria</taxon>
        <taxon>Pseudomonadales</taxon>
        <taxon>Pseudomonadaceae</taxon>
        <taxon>Pseudomonas</taxon>
    </lineage>
</organism>
<name>A0ABT3C036_9PSED</name>
<reference evidence="1 2" key="1">
    <citation type="submission" date="2022-10" db="EMBL/GenBank/DDBJ databases">
        <title>Characterization of Pseudomonas capsici strains from pepper and tomato in Georgia.</title>
        <authorList>
            <person name="Zhao M."/>
            <person name="Dutta B."/>
        </authorList>
    </citation>
    <scope>NUCLEOTIDE SEQUENCE [LARGE SCALE GENOMIC DNA]</scope>
    <source>
        <strain evidence="1 2">Pc20-5</strain>
    </source>
</reference>
<keyword evidence="2" id="KW-1185">Reference proteome</keyword>
<comment type="caution">
    <text evidence="1">The sequence shown here is derived from an EMBL/GenBank/DDBJ whole genome shotgun (WGS) entry which is preliminary data.</text>
</comment>
<evidence type="ECO:0008006" key="3">
    <source>
        <dbReference type="Google" id="ProtNLM"/>
    </source>
</evidence>
<dbReference type="Proteomes" id="UP001207294">
    <property type="component" value="Unassembled WGS sequence"/>
</dbReference>
<dbReference type="SUPFAM" id="SSF53067">
    <property type="entry name" value="Actin-like ATPase domain"/>
    <property type="match status" value="1"/>
</dbReference>
<dbReference type="GeneID" id="93563095"/>
<accession>A0ABT3C036</accession>